<dbReference type="EC" id="6.4.1.4" evidence="2"/>
<protein>
    <recommendedName>
        <fullName evidence="2">methylcrotonoyl-CoA carboxylase</fullName>
        <ecNumber evidence="2">6.4.1.4</ecNumber>
    </recommendedName>
    <alternativeName>
        <fullName evidence="5">3-methylcrotonyl-CoA carboxylase 2</fullName>
    </alternativeName>
    <alternativeName>
        <fullName evidence="3">3-methylcrotonyl-CoA carboxylase non-biotin-containing subunit</fullName>
    </alternativeName>
    <alternativeName>
        <fullName evidence="4">3-methylcrotonyl-CoA:carbon dioxide ligase subunit beta</fullName>
    </alternativeName>
</protein>
<evidence type="ECO:0000259" key="7">
    <source>
        <dbReference type="PROSITE" id="PS50980"/>
    </source>
</evidence>
<proteinExistence type="predicted"/>
<dbReference type="PANTHER" id="PTHR22855">
    <property type="entry name" value="ACETYL, PROPIONYL, PYRUVATE, AND GLUTACONYL CARBOXYLASE-RELATED"/>
    <property type="match status" value="1"/>
</dbReference>
<dbReference type="RefSeq" id="XP_065664941.1">
    <property type="nucleotide sequence ID" value="XM_065808869.1"/>
</dbReference>
<feature type="domain" description="CoA carboxyltransferase N-terminal" evidence="7">
    <location>
        <begin position="64"/>
        <end position="318"/>
    </location>
</feature>
<feature type="domain" description="CoA carboxyltransferase C-terminal" evidence="8">
    <location>
        <begin position="317"/>
        <end position="477"/>
    </location>
</feature>
<dbReference type="PROSITE" id="PS50989">
    <property type="entry name" value="COA_CT_CTER"/>
    <property type="match status" value="1"/>
</dbReference>
<comment type="pathway">
    <text evidence="1">Amino-acid degradation; L-leucine degradation; (S)-3-hydroxy-3-methylglutaryl-CoA from 3-isovaleryl-CoA: step 2/3.</text>
</comment>
<organism evidence="9 10">
    <name type="scientific">Hydra vulgaris</name>
    <name type="common">Hydra</name>
    <name type="synonym">Hydra attenuata</name>
    <dbReference type="NCBI Taxonomy" id="6087"/>
    <lineage>
        <taxon>Eukaryota</taxon>
        <taxon>Metazoa</taxon>
        <taxon>Cnidaria</taxon>
        <taxon>Hydrozoa</taxon>
        <taxon>Hydroidolina</taxon>
        <taxon>Anthoathecata</taxon>
        <taxon>Aplanulata</taxon>
        <taxon>Hydridae</taxon>
        <taxon>Hydra</taxon>
    </lineage>
</organism>
<evidence type="ECO:0000256" key="4">
    <source>
        <dbReference type="ARBA" id="ARBA00031237"/>
    </source>
</evidence>
<evidence type="ECO:0000256" key="1">
    <source>
        <dbReference type="ARBA" id="ARBA00025711"/>
    </source>
</evidence>
<dbReference type="InterPro" id="IPR011762">
    <property type="entry name" value="COA_CT_N"/>
</dbReference>
<evidence type="ECO:0000256" key="6">
    <source>
        <dbReference type="ARBA" id="ARBA00052347"/>
    </source>
</evidence>
<evidence type="ECO:0000313" key="10">
    <source>
        <dbReference type="RefSeq" id="XP_065664941.1"/>
    </source>
</evidence>
<dbReference type="SUPFAM" id="SSF52096">
    <property type="entry name" value="ClpP/crotonase"/>
    <property type="match status" value="2"/>
</dbReference>
<dbReference type="Gene3D" id="3.90.226.10">
    <property type="entry name" value="2-enoyl-CoA Hydratase, Chain A, domain 1"/>
    <property type="match status" value="2"/>
</dbReference>
<comment type="catalytic activity">
    <reaction evidence="6">
        <text>3-methylbut-2-enoyl-CoA + hydrogencarbonate + ATP = 3-methyl-(2E)-glutaconyl-CoA + ADP + phosphate + H(+)</text>
        <dbReference type="Rhea" id="RHEA:13589"/>
        <dbReference type="ChEBI" id="CHEBI:15378"/>
        <dbReference type="ChEBI" id="CHEBI:17544"/>
        <dbReference type="ChEBI" id="CHEBI:30616"/>
        <dbReference type="ChEBI" id="CHEBI:43474"/>
        <dbReference type="ChEBI" id="CHEBI:57344"/>
        <dbReference type="ChEBI" id="CHEBI:57346"/>
        <dbReference type="ChEBI" id="CHEBI:456216"/>
        <dbReference type="EC" id="6.4.1.4"/>
    </reaction>
</comment>
<dbReference type="InterPro" id="IPR045190">
    <property type="entry name" value="MCCB/AccD1-like"/>
</dbReference>
<dbReference type="InterPro" id="IPR029045">
    <property type="entry name" value="ClpP/crotonase-like_dom_sf"/>
</dbReference>
<evidence type="ECO:0000256" key="5">
    <source>
        <dbReference type="ARBA" id="ARBA00031404"/>
    </source>
</evidence>
<keyword evidence="9" id="KW-1185">Reference proteome</keyword>
<sequence length="559" mass="61667">MFSSILVKVPVSIYNCMHSNIRVCYLSSLNYINSLNSWPKSRFKILEGQFNISPNKFNEFVDLNATVNEVFEEKRKKALNGGGDSAILQHTQRNKKILARKRIELLVDPNYPLLEIGLFSGLGLNYGDICCSGLIVVIGKISNQLCIISASDATVKGGAIYPIGVKKQTRMQEIGAENNLPCVYIIDSGGGFLPLQAEVFNPGGKVFCNEAVMNASGVPQICVVAGSCTAGAAYIPTMSNEVVMIDKISSIFLAGPPLVFAATGEQISEQDLGGASVHCKISGCADYMVKNEIEALEITKDIMSTLNMKVFINEHMNIEEPIYDIKDLSILQFARNDNGCLFIKQIISRVVDGSRFHEYKPYFGTSILTGYARINGILVGILANNGSFTPDGCLKGSNFVSLCNERGIPLIFFQDIMENNSKDETQLIKYISQLMTVVATAHVPKITILIGNSFGAGHYAMCGRSMSPRFLFRWPDSKLCIGDFYDKEMHQNFNEKEIKNNNALNHYEFEKSSYYGSARLWDDGVVLPQDTRSVLSLALNACLTHKQILCGSVQSVLRM</sequence>
<dbReference type="InterPro" id="IPR011763">
    <property type="entry name" value="COA_CT_C"/>
</dbReference>
<dbReference type="InterPro" id="IPR034733">
    <property type="entry name" value="AcCoA_carboxyl_beta"/>
</dbReference>
<evidence type="ECO:0000256" key="3">
    <source>
        <dbReference type="ARBA" id="ARBA00031109"/>
    </source>
</evidence>
<gene>
    <name evidence="10" type="primary">LOC100201262</name>
</gene>
<accession>A0ABM4CSP5</accession>
<dbReference type="PROSITE" id="PS50980">
    <property type="entry name" value="COA_CT_NTER"/>
    <property type="match status" value="1"/>
</dbReference>
<evidence type="ECO:0000259" key="8">
    <source>
        <dbReference type="PROSITE" id="PS50989"/>
    </source>
</evidence>
<reference evidence="10" key="1">
    <citation type="submission" date="2025-08" db="UniProtKB">
        <authorList>
            <consortium name="RefSeq"/>
        </authorList>
    </citation>
    <scope>IDENTIFICATION</scope>
</reference>
<dbReference type="GeneID" id="100201262"/>
<name>A0ABM4CSP5_HYDVU</name>
<evidence type="ECO:0000313" key="9">
    <source>
        <dbReference type="Proteomes" id="UP001652625"/>
    </source>
</evidence>
<dbReference type="Proteomes" id="UP001652625">
    <property type="component" value="Chromosome 11"/>
</dbReference>
<evidence type="ECO:0000256" key="2">
    <source>
        <dbReference type="ARBA" id="ARBA00026116"/>
    </source>
</evidence>
<dbReference type="Pfam" id="PF01039">
    <property type="entry name" value="Carboxyl_trans"/>
    <property type="match status" value="1"/>
</dbReference>
<dbReference type="PANTHER" id="PTHR22855:SF47">
    <property type="entry name" value="METHYLCROTONOYL-COA CARBOXYLASE"/>
    <property type="match status" value="1"/>
</dbReference>